<feature type="compositionally biased region" description="Polar residues" evidence="1">
    <location>
        <begin position="8"/>
        <end position="23"/>
    </location>
</feature>
<dbReference type="RefSeq" id="WP_061792031.1">
    <property type="nucleotide sequence ID" value="NZ_CP084990.1"/>
</dbReference>
<dbReference type="GeneID" id="67525683"/>
<reference evidence="2 3" key="1">
    <citation type="journal article" date="2020" name="G3 (Bethesda)">
        <title>Whole Genome Sequencing and Comparative Genomics of Two Nematicidal Bacillus Strains Reveals a Wide Range of Possible Virulence Factors.</title>
        <authorList>
            <person name="Susic N."/>
            <person name="Janezic S."/>
            <person name="Rupnik M."/>
            <person name="Geric Stare B."/>
        </authorList>
    </citation>
    <scope>NUCLEOTIDE SEQUENCE [LARGE SCALE GENOMIC DNA]</scope>
    <source>
        <strain evidence="2 3">I-1582</strain>
    </source>
</reference>
<comment type="caution">
    <text evidence="2">The sequence shown here is derived from an EMBL/GenBank/DDBJ whole genome shotgun (WGS) entry which is preliminary data.</text>
</comment>
<evidence type="ECO:0000256" key="1">
    <source>
        <dbReference type="SAM" id="MobiDB-lite"/>
    </source>
</evidence>
<evidence type="ECO:0000313" key="3">
    <source>
        <dbReference type="Proteomes" id="UP000465778"/>
    </source>
</evidence>
<name>A0A380Y1T1_CYTFI</name>
<organism evidence="2 3">
    <name type="scientific">Cytobacillus firmus</name>
    <name type="common">Bacillus firmus</name>
    <dbReference type="NCBI Taxonomy" id="1399"/>
    <lineage>
        <taxon>Bacteria</taxon>
        <taxon>Bacillati</taxon>
        <taxon>Bacillota</taxon>
        <taxon>Bacilli</taxon>
        <taxon>Bacillales</taxon>
        <taxon>Bacillaceae</taxon>
        <taxon>Cytobacillus</taxon>
    </lineage>
</organism>
<dbReference type="EMBL" id="VDEM01000028">
    <property type="protein sequence ID" value="KAF0823579.1"/>
    <property type="molecule type" value="Genomic_DNA"/>
</dbReference>
<dbReference type="OrthoDB" id="2972245at2"/>
<dbReference type="Proteomes" id="UP000465778">
    <property type="component" value="Unassembled WGS sequence"/>
</dbReference>
<feature type="region of interest" description="Disordered" evidence="1">
    <location>
        <begin position="1"/>
        <end position="60"/>
    </location>
</feature>
<proteinExistence type="predicted"/>
<accession>A0A380Y1T1</accession>
<feature type="compositionally biased region" description="Basic and acidic residues" evidence="1">
    <location>
        <begin position="25"/>
        <end position="41"/>
    </location>
</feature>
<protein>
    <submittedName>
        <fullName evidence="2">Uncharacterized protein</fullName>
    </submittedName>
</protein>
<evidence type="ECO:0000313" key="2">
    <source>
        <dbReference type="EMBL" id="KAF0823579.1"/>
    </source>
</evidence>
<dbReference type="AlphaFoldDB" id="A0A380Y1T1"/>
<gene>
    <name evidence="2" type="ORF">KIS1582_2635</name>
</gene>
<sequence>MVKKRSKQNNPEQKTRNGANNQDVEFGRDFDAVKQSKKNYEKSGGQPVKSKFHPEPEQSS</sequence>